<reference evidence="1 2" key="1">
    <citation type="submission" date="2024-09" db="EMBL/GenBank/DDBJ databases">
        <authorList>
            <person name="Salinas-Garcia M.A."/>
            <person name="Prieme A."/>
        </authorList>
    </citation>
    <scope>NUCLEOTIDE SEQUENCE [LARGE SCALE GENOMIC DNA]</scope>
    <source>
        <strain evidence="1 2">DSM 21081</strain>
    </source>
</reference>
<evidence type="ECO:0000313" key="1">
    <source>
        <dbReference type="EMBL" id="MFB0834356.1"/>
    </source>
</evidence>
<dbReference type="RefSeq" id="WP_373971524.1">
    <property type="nucleotide sequence ID" value="NZ_JBHDLJ010000004.1"/>
</dbReference>
<keyword evidence="2" id="KW-1185">Reference proteome</keyword>
<name>A0ABV4UN36_9MICC</name>
<protein>
    <submittedName>
        <fullName evidence="1">Uncharacterized protein</fullName>
    </submittedName>
</protein>
<comment type="caution">
    <text evidence="1">The sequence shown here is derived from an EMBL/GenBank/DDBJ whole genome shotgun (WGS) entry which is preliminary data.</text>
</comment>
<organism evidence="1 2">
    <name type="scientific">Arthrobacter halodurans</name>
    <dbReference type="NCBI Taxonomy" id="516699"/>
    <lineage>
        <taxon>Bacteria</taxon>
        <taxon>Bacillati</taxon>
        <taxon>Actinomycetota</taxon>
        <taxon>Actinomycetes</taxon>
        <taxon>Micrococcales</taxon>
        <taxon>Micrococcaceae</taxon>
        <taxon>Arthrobacter</taxon>
    </lineage>
</organism>
<dbReference type="Proteomes" id="UP001575652">
    <property type="component" value="Unassembled WGS sequence"/>
</dbReference>
<proteinExistence type="predicted"/>
<dbReference type="EMBL" id="JBHDLJ010000004">
    <property type="protein sequence ID" value="MFB0834356.1"/>
    <property type="molecule type" value="Genomic_DNA"/>
</dbReference>
<accession>A0ABV4UN36</accession>
<sequence>MPWQRIRPGYPVPGELFTLLKESKLVSVGDEGGDRDSSVFEVKHASLCATVVCSRHAGVPDGTSFQAALILLERGHGTNSTGYGTHIKGHSAPERAKYVEAWMLAKSDATTVPRLQPMGRPCRPADLVERLAGWGLAGLILDQSDTNLKLGSSEVTVAVAFHEDPAMARVLPRGIAVPLQGSAAGETTSWVMGLLEGATRTSDVDE</sequence>
<evidence type="ECO:0000313" key="2">
    <source>
        <dbReference type="Proteomes" id="UP001575652"/>
    </source>
</evidence>
<gene>
    <name evidence="1" type="ORF">ACETWP_07135</name>
</gene>